<dbReference type="EMBL" id="AUZI01000023">
    <property type="protein sequence ID" value="KID48415.1"/>
    <property type="molecule type" value="Genomic_DNA"/>
</dbReference>
<dbReference type="InterPro" id="IPR013421">
    <property type="entry name" value="CRISPR-assoc_prot_Cas5_HALMA"/>
</dbReference>
<dbReference type="NCBIfam" id="TIGR02592">
    <property type="entry name" value="cas_Cas5h"/>
    <property type="match status" value="1"/>
</dbReference>
<dbReference type="PATRIC" id="fig|1226633.4.peg.1831"/>
<gene>
    <name evidence="2" type="ORF">C095_09065</name>
</gene>
<dbReference type="NCBIfam" id="TIGR02593">
    <property type="entry name" value="CRISPR_cas5"/>
    <property type="match status" value="1"/>
</dbReference>
<dbReference type="Proteomes" id="UP000031184">
    <property type="component" value="Unassembled WGS sequence"/>
</dbReference>
<name>A0A0B4ENB4_9FUSO</name>
<organism evidence="2 3">
    <name type="scientific">Fusobacterium necrophorum subsp. funduliforme B35</name>
    <dbReference type="NCBI Taxonomy" id="1226633"/>
    <lineage>
        <taxon>Bacteria</taxon>
        <taxon>Fusobacteriati</taxon>
        <taxon>Fusobacteriota</taxon>
        <taxon>Fusobacteriia</taxon>
        <taxon>Fusobacteriales</taxon>
        <taxon>Fusobacteriaceae</taxon>
        <taxon>Fusobacterium</taxon>
    </lineage>
</organism>
<dbReference type="GO" id="GO:0051607">
    <property type="term" value="P:defense response to virus"/>
    <property type="evidence" value="ECO:0007669"/>
    <property type="project" value="UniProtKB-KW"/>
</dbReference>
<keyword evidence="1" id="KW-0051">Antiviral defense</keyword>
<dbReference type="InterPro" id="IPR013422">
    <property type="entry name" value="CRISPR-assoc_prot_Cas5_N"/>
</dbReference>
<sequence length="243" mass="28254">MKALKFQLSGEHAFFKDNAINTVYLTYGQIHRVALLGIFGAILGYGGYSQQYNILHKKKDTILKYPEFYERLKDLKLAVVPKAKTGIFDKKMQVFNNGVGYASQEQGGNLIIKEFWLEKPAWDIYVLLDSEESQKIKDYIINKKAIFLPYLGKNEHFADITDIELVSLVETIEKENIISSMIKMEDATVKTNFQNYLKAGKVREYKYCEYLPTELTKETNQYILEKFMFTNMPLVDIKKLYIC</sequence>
<evidence type="ECO:0000313" key="3">
    <source>
        <dbReference type="Proteomes" id="UP000031184"/>
    </source>
</evidence>
<protein>
    <recommendedName>
        <fullName evidence="4">Type I-B CRISPR-associated protein Cas5</fullName>
    </recommendedName>
</protein>
<comment type="caution">
    <text evidence="2">The sequence shown here is derived from an EMBL/GenBank/DDBJ whole genome shotgun (WGS) entry which is preliminary data.</text>
</comment>
<accession>A0A0B4ENB4</accession>
<dbReference type="AlphaFoldDB" id="A0A0B4ENB4"/>
<evidence type="ECO:0000313" key="2">
    <source>
        <dbReference type="EMBL" id="KID48415.1"/>
    </source>
</evidence>
<evidence type="ECO:0008006" key="4">
    <source>
        <dbReference type="Google" id="ProtNLM"/>
    </source>
</evidence>
<proteinExistence type="predicted"/>
<reference evidence="2 3" key="1">
    <citation type="submission" date="2013-08" db="EMBL/GenBank/DDBJ databases">
        <title>An opportunistic ruminal bacterium that causes liver abscesses in cattle.</title>
        <authorList>
            <person name="Benahmed F.H."/>
            <person name="Rasmussen M."/>
            <person name="Harbottle H."/>
            <person name="Soppet D."/>
            <person name="Nagaraja T.G."/>
            <person name="Davidson M."/>
        </authorList>
    </citation>
    <scope>NUCLEOTIDE SEQUENCE [LARGE SCALE GENOMIC DNA]</scope>
    <source>
        <strain evidence="2 3">B35</strain>
    </source>
</reference>
<evidence type="ECO:0000256" key="1">
    <source>
        <dbReference type="ARBA" id="ARBA00023118"/>
    </source>
</evidence>